<reference evidence="2 3" key="2">
    <citation type="journal article" date="2014" name="Genome Announc.">
        <title>Complete Genome Sequence of Coprothermobacter proteolyticus DSM 5265.</title>
        <authorList>
            <person name="Alexiev A."/>
            <person name="Coil D.A."/>
            <person name="Badger J.H."/>
            <person name="Enticknap J."/>
            <person name="Ward N."/>
            <person name="Robb F.T."/>
            <person name="Eisen J.A."/>
        </authorList>
    </citation>
    <scope>NUCLEOTIDE SEQUENCE [LARGE SCALE GENOMIC DNA]</scope>
    <source>
        <strain evidence="3">ATCC 35245 / DSM 5265 / OCM 4 / BT</strain>
    </source>
</reference>
<dbReference type="EMBL" id="CP001145">
    <property type="protein sequence ID" value="ACI18207.1"/>
    <property type="molecule type" value="Genomic_DNA"/>
</dbReference>
<proteinExistence type="predicted"/>
<organism evidence="2 3">
    <name type="scientific">Coprothermobacter proteolyticus (strain ATCC 35245 / DSM 5265 / OCM 4 / BT)</name>
    <dbReference type="NCBI Taxonomy" id="309798"/>
    <lineage>
        <taxon>Bacteria</taxon>
        <taxon>Pseudomonadati</taxon>
        <taxon>Coprothermobacterota</taxon>
        <taxon>Coprothermobacteria</taxon>
        <taxon>Coprothermobacterales</taxon>
        <taxon>Coprothermobacteraceae</taxon>
        <taxon>Coprothermobacter</taxon>
    </lineage>
</organism>
<evidence type="ECO:0000313" key="2">
    <source>
        <dbReference type="EMBL" id="ACI18207.1"/>
    </source>
</evidence>
<dbReference type="eggNOG" id="ENOG5033A63">
    <property type="taxonomic scope" value="Bacteria"/>
</dbReference>
<protein>
    <recommendedName>
        <fullName evidence="1">Putative Se/S carrier protein-like domain-containing protein</fullName>
    </recommendedName>
</protein>
<name>B5Y753_COPPD</name>
<sequence length="114" mass="13054">MHNYIDKGQKRRQGWTNIGGVFYNLEQHSTSGYYLITFPSVHHAMAFEDKARNGPLVFQLIPVPREISSSCGVAAKVQHITKEELLQLLREYNLSFSGVYFYADDGFSKPQRVL</sequence>
<reference evidence="3" key="1">
    <citation type="submission" date="2008-08" db="EMBL/GenBank/DDBJ databases">
        <title>The complete genome sequence of Coprothermobacter proteolyticus strain ATCC 5245 / DSM 5265 / BT.</title>
        <authorList>
            <person name="Dodson R.J."/>
            <person name="Durkin A.S."/>
            <person name="Wu M."/>
            <person name="Eisen J."/>
            <person name="Sutton G."/>
        </authorList>
    </citation>
    <scope>NUCLEOTIDE SEQUENCE [LARGE SCALE GENOMIC DNA]</scope>
    <source>
        <strain evidence="3">ATCC 35245 / DSM 5265 / OCM 4 / BT</strain>
    </source>
</reference>
<keyword evidence="3" id="KW-1185">Reference proteome</keyword>
<dbReference type="AlphaFoldDB" id="B5Y753"/>
<evidence type="ECO:0000313" key="3">
    <source>
        <dbReference type="Proteomes" id="UP000001732"/>
    </source>
</evidence>
<dbReference type="InterPro" id="IPR021778">
    <property type="entry name" value="Se/S_carrier-like"/>
</dbReference>
<accession>B5Y753</accession>
<dbReference type="Pfam" id="PF11823">
    <property type="entry name" value="Se_S_carrier"/>
    <property type="match status" value="1"/>
</dbReference>
<evidence type="ECO:0000259" key="1">
    <source>
        <dbReference type="Pfam" id="PF11823"/>
    </source>
</evidence>
<feature type="domain" description="Putative Se/S carrier protein-like" evidence="1">
    <location>
        <begin position="33"/>
        <end position="100"/>
    </location>
</feature>
<dbReference type="Proteomes" id="UP000001732">
    <property type="component" value="Chromosome"/>
</dbReference>
<gene>
    <name evidence="2" type="ordered locus">COPRO5265_0231</name>
</gene>